<keyword evidence="4" id="KW-0524">Neurogenesis</keyword>
<evidence type="ECO:0000256" key="10">
    <source>
        <dbReference type="SAM" id="MobiDB-lite"/>
    </source>
</evidence>
<evidence type="ECO:0000256" key="4">
    <source>
        <dbReference type="ARBA" id="ARBA00022902"/>
    </source>
</evidence>
<evidence type="ECO:0000259" key="11">
    <source>
        <dbReference type="PROSITE" id="PS50112"/>
    </source>
</evidence>
<dbReference type="SUPFAM" id="SSF55785">
    <property type="entry name" value="PYP-like sensor domain (PAS domain)"/>
    <property type="match status" value="2"/>
</dbReference>
<keyword evidence="3" id="KW-0221">Differentiation</keyword>
<dbReference type="GO" id="GO:0030154">
    <property type="term" value="P:cell differentiation"/>
    <property type="evidence" value="ECO:0007669"/>
    <property type="project" value="UniProtKB-KW"/>
</dbReference>
<evidence type="ECO:0000256" key="7">
    <source>
        <dbReference type="ARBA" id="ARBA00023159"/>
    </source>
</evidence>
<dbReference type="GeneTree" id="ENSGT00530000064165"/>
<dbReference type="GO" id="GO:0000981">
    <property type="term" value="F:DNA-binding transcription factor activity, RNA polymerase II-specific"/>
    <property type="evidence" value="ECO:0007669"/>
    <property type="project" value="TreeGrafter"/>
</dbReference>
<organism evidence="13 14">
    <name type="scientific">Oncorhynchus tshawytscha</name>
    <name type="common">Chinook salmon</name>
    <name type="synonym">Salmo tshawytscha</name>
    <dbReference type="NCBI Taxonomy" id="74940"/>
    <lineage>
        <taxon>Eukaryota</taxon>
        <taxon>Metazoa</taxon>
        <taxon>Chordata</taxon>
        <taxon>Craniata</taxon>
        <taxon>Vertebrata</taxon>
        <taxon>Euteleostomi</taxon>
        <taxon>Actinopterygii</taxon>
        <taxon>Neopterygii</taxon>
        <taxon>Teleostei</taxon>
        <taxon>Protacanthopterygii</taxon>
        <taxon>Salmoniformes</taxon>
        <taxon>Salmonidae</taxon>
        <taxon>Salmoninae</taxon>
        <taxon>Oncorhynchus</taxon>
    </lineage>
</organism>
<name>A0A8C8CAY2_ONCTS</name>
<proteinExistence type="predicted"/>
<keyword evidence="14" id="KW-1185">Reference proteome</keyword>
<evidence type="ECO:0000256" key="1">
    <source>
        <dbReference type="ARBA" id="ARBA00004123"/>
    </source>
</evidence>
<keyword evidence="9" id="KW-0539">Nucleus</keyword>
<evidence type="ECO:0000259" key="12">
    <source>
        <dbReference type="PROSITE" id="PS50888"/>
    </source>
</evidence>
<dbReference type="InterPro" id="IPR035965">
    <property type="entry name" value="PAS-like_dom_sf"/>
</dbReference>
<comment type="subcellular location">
    <subcellularLocation>
        <location evidence="1">Nucleus</location>
    </subcellularLocation>
</comment>
<keyword evidence="2" id="KW-0677">Repeat</keyword>
<dbReference type="AlphaFoldDB" id="A0A8C8CAY2"/>
<reference evidence="13" key="2">
    <citation type="submission" date="2025-09" db="UniProtKB">
        <authorList>
            <consortium name="Ensembl"/>
        </authorList>
    </citation>
    <scope>IDENTIFICATION</scope>
</reference>
<dbReference type="GO" id="GO:0007399">
    <property type="term" value="P:nervous system development"/>
    <property type="evidence" value="ECO:0007669"/>
    <property type="project" value="UniProtKB-KW"/>
</dbReference>
<evidence type="ECO:0000256" key="2">
    <source>
        <dbReference type="ARBA" id="ARBA00022737"/>
    </source>
</evidence>
<dbReference type="GO" id="GO:0005634">
    <property type="term" value="C:nucleus"/>
    <property type="evidence" value="ECO:0007669"/>
    <property type="project" value="UniProtKB-SubCell"/>
</dbReference>
<keyword evidence="5" id="KW-0805">Transcription regulation</keyword>
<dbReference type="CDD" id="cd19697">
    <property type="entry name" value="bHLH-PAS_NPAS4_PASD10"/>
    <property type="match status" value="1"/>
</dbReference>
<protein>
    <submittedName>
        <fullName evidence="13">Uncharacterized protein</fullName>
    </submittedName>
</protein>
<dbReference type="InterPro" id="IPR000014">
    <property type="entry name" value="PAS"/>
</dbReference>
<evidence type="ECO:0000313" key="13">
    <source>
        <dbReference type="Ensembl" id="ENSOTSP00005005578.2"/>
    </source>
</evidence>
<accession>A0A8C8CAY2</accession>
<dbReference type="PROSITE" id="PS50888">
    <property type="entry name" value="BHLH"/>
    <property type="match status" value="1"/>
</dbReference>
<dbReference type="PROSITE" id="PS50112">
    <property type="entry name" value="PAS"/>
    <property type="match status" value="1"/>
</dbReference>
<dbReference type="GO" id="GO:0046983">
    <property type="term" value="F:protein dimerization activity"/>
    <property type="evidence" value="ECO:0007669"/>
    <property type="project" value="InterPro"/>
</dbReference>
<dbReference type="InterPro" id="IPR056192">
    <property type="entry name" value="bHLH_NPAS4"/>
</dbReference>
<feature type="region of interest" description="Disordered" evidence="10">
    <location>
        <begin position="436"/>
        <end position="464"/>
    </location>
</feature>
<feature type="compositionally biased region" description="Polar residues" evidence="10">
    <location>
        <begin position="436"/>
        <end position="445"/>
    </location>
</feature>
<reference evidence="13" key="1">
    <citation type="submission" date="2025-08" db="UniProtKB">
        <authorList>
            <consortium name="Ensembl"/>
        </authorList>
    </citation>
    <scope>IDENTIFICATION</scope>
</reference>
<feature type="domain" description="BHLH" evidence="12">
    <location>
        <begin position="52"/>
        <end position="105"/>
    </location>
</feature>
<dbReference type="Ensembl" id="ENSOTST00005006197.2">
    <property type="protein sequence ID" value="ENSOTSP00005005578.2"/>
    <property type="gene ID" value="ENSOTSG00005003246.2"/>
</dbReference>
<gene>
    <name evidence="13" type="primary">DOP1A</name>
</gene>
<dbReference type="PANTHER" id="PTHR23043:SF24">
    <property type="entry name" value="NEURONAL PAS DOMAIN-CONTAINING PROTEIN 4"/>
    <property type="match status" value="1"/>
</dbReference>
<dbReference type="Gene3D" id="3.30.450.20">
    <property type="entry name" value="PAS domain"/>
    <property type="match status" value="2"/>
</dbReference>
<dbReference type="InterPro" id="IPR011598">
    <property type="entry name" value="bHLH_dom"/>
</dbReference>
<evidence type="ECO:0000256" key="6">
    <source>
        <dbReference type="ARBA" id="ARBA00023125"/>
    </source>
</evidence>
<keyword evidence="8" id="KW-0804">Transcription</keyword>
<evidence type="ECO:0000256" key="5">
    <source>
        <dbReference type="ARBA" id="ARBA00023015"/>
    </source>
</evidence>
<dbReference type="Pfam" id="PF14598">
    <property type="entry name" value="PAS_11"/>
    <property type="match status" value="1"/>
</dbReference>
<dbReference type="Proteomes" id="UP000694402">
    <property type="component" value="Unassembled WGS sequence"/>
</dbReference>
<keyword evidence="6" id="KW-0238">DNA-binding</keyword>
<dbReference type="PANTHER" id="PTHR23043">
    <property type="entry name" value="HYPOXIA-INDUCIBLE FACTOR 1 ALPHA"/>
    <property type="match status" value="1"/>
</dbReference>
<sequence>MVDLHKSGSSLGAISKRLKRLNQDEVVRQNNSATSAIFSNSKQTPVSGRHATMYRSTKGASKARRDQINAEIQNIKELLPISDSDKARLSYLHIMSLACMYTRKSVFFSQDALQDETTDLMLFQELSGLIHELSGFMILLTSDGKLLYLSDNVADHLGHCMVDLVAQSDSVYDIIDPMDHFVIRSNLAGLPMTTTDTDKLFRCRFNTSKFIRRQGAENKLMLVRARCLTPPCPVSAYWTSNPAWVCFCTPLRTKTPYLTIAKSAPLTPPPEQSFLLACFHSQHHRDMRLWDAQDSVSVYLGYDVEFLRSRSWYSLVHPRDLSHASTQHCLLLSEGERRQVDMVVQVEAADHSWVWLYMVLQLNIDENPISCHNYIIRYHSYAAMKHHCVICLLPLTMTSIQYIESEACSIRQLSSCEVPMQPVGYGLRSNLSSLGEDNFPQTHGGQHQWEPKTSLLSVGPTTSASLTDTKSDILTQRITSHLTNMSEALPSSLTKPLAPLTMPHPQQMGECACTPPYTPHLASGSFPFVEKLQLNFDPFNAAVSCPMAHEVINSAHSAPAFSQVLSSKHPQVLFLAEPHGKLPPTTNSFGEDECSIMGLPQISGPLYVDVPHRPFHGPLNELLLTPEASPTHPPCSFFSTEKEQEREREDISLLAKYISSLAEGFYCDPILPRITPPTFSSSPSLQATSQNSSPPCGAECLPWKGLDPPLSREDISLYEESMALESLIEELSTFPLSPSSCSSPPSSSFKSSPPCWPLSPVSRCNPSLFKGESSIGVNHFCSVQSTQCNFMAVGGAMMAVEAGIKRNVEEPSESEMDTDVSVEPLLSLPSSAIALTAFQECAPAFVHPAPTIGLPHAQSLLEDLHTMESVFEADASFNPSRGDNLSCINSHSTIHSQSFHQDGTLRDPLLK</sequence>
<evidence type="ECO:0000313" key="14">
    <source>
        <dbReference type="Proteomes" id="UP000694402"/>
    </source>
</evidence>
<feature type="domain" description="PAS" evidence="11">
    <location>
        <begin position="122"/>
        <end position="187"/>
    </location>
</feature>
<dbReference type="SMART" id="SM00091">
    <property type="entry name" value="PAS"/>
    <property type="match status" value="2"/>
</dbReference>
<keyword evidence="7" id="KW-0010">Activator</keyword>
<dbReference type="GO" id="GO:0000977">
    <property type="term" value="F:RNA polymerase II transcription regulatory region sequence-specific DNA binding"/>
    <property type="evidence" value="ECO:0007669"/>
    <property type="project" value="TreeGrafter"/>
</dbReference>
<dbReference type="Pfam" id="PF23183">
    <property type="entry name" value="bHLH_NPAS4"/>
    <property type="match status" value="1"/>
</dbReference>
<evidence type="ECO:0000256" key="9">
    <source>
        <dbReference type="ARBA" id="ARBA00023242"/>
    </source>
</evidence>
<evidence type="ECO:0000256" key="8">
    <source>
        <dbReference type="ARBA" id="ARBA00023163"/>
    </source>
</evidence>
<evidence type="ECO:0000256" key="3">
    <source>
        <dbReference type="ARBA" id="ARBA00022782"/>
    </source>
</evidence>
<feature type="compositionally biased region" description="Polar residues" evidence="10">
    <location>
        <begin position="454"/>
        <end position="464"/>
    </location>
</feature>